<evidence type="ECO:0000256" key="3">
    <source>
        <dbReference type="ARBA" id="ARBA00022598"/>
    </source>
</evidence>
<dbReference type="FunFam" id="3.30.300.30:FF:000007">
    <property type="entry name" value="4-coumarate--CoA ligase 2"/>
    <property type="match status" value="1"/>
</dbReference>
<dbReference type="Pfam" id="PF13193">
    <property type="entry name" value="AMP-binding_C"/>
    <property type="match status" value="1"/>
</dbReference>
<dbReference type="Pfam" id="PF00501">
    <property type="entry name" value="AMP-binding"/>
    <property type="match status" value="1"/>
</dbReference>
<dbReference type="InterPro" id="IPR045851">
    <property type="entry name" value="AMP-bd_C_sf"/>
</dbReference>
<keyword evidence="5" id="KW-0547">Nucleotide-binding</keyword>
<evidence type="ECO:0000256" key="2">
    <source>
        <dbReference type="ARBA" id="ARBA00006432"/>
    </source>
</evidence>
<dbReference type="GO" id="GO:0005524">
    <property type="term" value="F:ATP binding"/>
    <property type="evidence" value="ECO:0007669"/>
    <property type="project" value="UniProtKB-KW"/>
</dbReference>
<keyword evidence="13" id="KW-1185">Reference proteome</keyword>
<gene>
    <name evidence="12" type="ORF">DEO72_LG4g1823</name>
</gene>
<evidence type="ECO:0000256" key="9">
    <source>
        <dbReference type="SAM" id="Phobius"/>
    </source>
</evidence>
<feature type="transmembrane region" description="Helical" evidence="9">
    <location>
        <begin position="864"/>
        <end position="887"/>
    </location>
</feature>
<feature type="transmembrane region" description="Helical" evidence="9">
    <location>
        <begin position="975"/>
        <end position="999"/>
    </location>
</feature>
<feature type="transmembrane region" description="Helical" evidence="9">
    <location>
        <begin position="831"/>
        <end position="852"/>
    </location>
</feature>
<dbReference type="EMBL" id="CP039348">
    <property type="protein sequence ID" value="QCD90862.1"/>
    <property type="molecule type" value="Genomic_DNA"/>
</dbReference>
<name>A0A4D6LPM7_VIGUN</name>
<organism evidence="12 13">
    <name type="scientific">Vigna unguiculata</name>
    <name type="common">Cowpea</name>
    <dbReference type="NCBI Taxonomy" id="3917"/>
    <lineage>
        <taxon>Eukaryota</taxon>
        <taxon>Viridiplantae</taxon>
        <taxon>Streptophyta</taxon>
        <taxon>Embryophyta</taxon>
        <taxon>Tracheophyta</taxon>
        <taxon>Spermatophyta</taxon>
        <taxon>Magnoliopsida</taxon>
        <taxon>eudicotyledons</taxon>
        <taxon>Gunneridae</taxon>
        <taxon>Pentapetalae</taxon>
        <taxon>rosids</taxon>
        <taxon>fabids</taxon>
        <taxon>Fabales</taxon>
        <taxon>Fabaceae</taxon>
        <taxon>Papilionoideae</taxon>
        <taxon>50 kb inversion clade</taxon>
        <taxon>NPAAA clade</taxon>
        <taxon>indigoferoid/millettioid clade</taxon>
        <taxon>Phaseoleae</taxon>
        <taxon>Vigna</taxon>
    </lineage>
</organism>
<keyword evidence="7 9" id="KW-1133">Transmembrane helix</keyword>
<reference evidence="12 13" key="1">
    <citation type="submission" date="2019-04" db="EMBL/GenBank/DDBJ databases">
        <title>An improved genome assembly and genetic linkage map for asparagus bean, Vigna unguiculata ssp. sesquipedialis.</title>
        <authorList>
            <person name="Xia Q."/>
            <person name="Zhang R."/>
            <person name="Dong Y."/>
        </authorList>
    </citation>
    <scope>NUCLEOTIDE SEQUENCE [LARGE SCALE GENOMIC DNA]</scope>
    <source>
        <tissue evidence="12">Leaf</tissue>
    </source>
</reference>
<keyword evidence="3 12" id="KW-0436">Ligase</keyword>
<feature type="transmembrane region" description="Helical" evidence="9">
    <location>
        <begin position="242"/>
        <end position="265"/>
    </location>
</feature>
<dbReference type="CDD" id="cd05904">
    <property type="entry name" value="4CL"/>
    <property type="match status" value="1"/>
</dbReference>
<comment type="subcellular location">
    <subcellularLocation>
        <location evidence="1">Membrane</location>
        <topology evidence="1">Multi-pass membrane protein</topology>
    </subcellularLocation>
</comment>
<feature type="transmembrane region" description="Helical" evidence="9">
    <location>
        <begin position="921"/>
        <end position="938"/>
    </location>
</feature>
<accession>A0A4D6LPM7</accession>
<dbReference type="PROSITE" id="PS00455">
    <property type="entry name" value="AMP_BINDING"/>
    <property type="match status" value="1"/>
</dbReference>
<dbReference type="Gene3D" id="3.40.50.12780">
    <property type="entry name" value="N-terminal domain of ligase-like"/>
    <property type="match status" value="1"/>
</dbReference>
<comment type="similarity">
    <text evidence="2">Belongs to the ATP-dependent AMP-binding enzyme family.</text>
</comment>
<feature type="transmembrane region" description="Helical" evidence="9">
    <location>
        <begin position="763"/>
        <end position="782"/>
    </location>
</feature>
<feature type="transmembrane region" description="Helical" evidence="9">
    <location>
        <begin position="736"/>
        <end position="757"/>
    </location>
</feature>
<evidence type="ECO:0000259" key="11">
    <source>
        <dbReference type="Pfam" id="PF13193"/>
    </source>
</evidence>
<dbReference type="FunFam" id="3.40.50.12780:FF:000003">
    <property type="entry name" value="Long-chain-fatty-acid--CoA ligase FadD"/>
    <property type="match status" value="1"/>
</dbReference>
<feature type="transmembrane region" description="Helical" evidence="9">
    <location>
        <begin position="100"/>
        <end position="120"/>
    </location>
</feature>
<dbReference type="Proteomes" id="UP000501690">
    <property type="component" value="Linkage Group LG4"/>
</dbReference>
<feature type="transmembrane region" description="Helical" evidence="9">
    <location>
        <begin position="564"/>
        <end position="585"/>
    </location>
</feature>
<dbReference type="InterPro" id="IPR042099">
    <property type="entry name" value="ANL_N_sf"/>
</dbReference>
<feature type="transmembrane region" description="Helical" evidence="9">
    <location>
        <begin position="666"/>
        <end position="689"/>
    </location>
</feature>
<evidence type="ECO:0000313" key="12">
    <source>
        <dbReference type="EMBL" id="QCD90862.1"/>
    </source>
</evidence>
<protein>
    <submittedName>
        <fullName evidence="12">OPC-8:0 CoA ligase 1</fullName>
    </submittedName>
</protein>
<feature type="domain" description="AMP-binding enzyme C-terminal" evidence="11">
    <location>
        <begin position="464"/>
        <end position="536"/>
    </location>
</feature>
<sequence>MSANLNYGMPFTHPHWFSPNSGIYHSKHAPMDLPSDPFLDVVSFIFSHRHDGVSALVDSSSGCSISYSKLLPLVKSVASGLYKMGVSKGDVVLILLPNSIYYPIVFLGVLYLGAIVTPLNPLSSVYEIRRQVAECGVSVAFTLPENFKKLEPLGISVIAVPENEKGLRHGCFSCFCDLISCDFDLPQRPVIKQDDAAGILYSSGTTGVSKGVVLSHKNLIAMVELFVRFEASQYESSCLRNVYLAVLPMFHVYGLSLFAVGLLSLGSTVVVMRKFDIDEVVRVIDEYKVTHFPVVPPMLTALITRANGVNDSKLQSLIQVSSGAAPLSSGVVDDFLRTFPDVDFIQGYGMTESTAVGTRGFNTEKFRNYSSIGLLAPNMEAKVVDWNTGAFLPPGSSGELWLRGPSIMTGYLNNEEATMSTIDRDGWLHTGDVVYFDNDGYLYIADRLKDIIKYKGFQIAPADLEAVLILHPEIVDVAVIGAMDEETGEIPVAFVVRKFGSVLSPKHVMDYAAKQVAPYKKIRKVFFTSKIPSSKSEELCTELLQSQTGVTSTSIESVTQNLRLQVFGVLHWVVSLGLILAIDFLLKKAFAAASIEFPSALFGMFCIFSVLIILDYAEPSAAVAFEKFFEPGIIFIQRWLPLFYVPYLVVLPLSLKDIPASSAIKICFIVVGGWLATVCVTGLTAIALGTSARTYLPFLLASTVLRYMIGSGKAVKTELIDAEPMEKPSPFSSIEVWAWTGVLLISFAASLVFPTALGTRARTYLPFLLASTVLGYMIGSGLPSSLKKVFHPIIFCAASAELAAIALGFLSKSGLDAVLGYYLTNSSSNPGAGDILMGFLGSVILSFAFSMFKQRKLVKRHAAEIFTSVIISTIFSLYSTAIVGRLLALEPSLTVSILPRCITVALALSIVSFFEGANASVTAAAVVVTGLVGANFVQSTLDKLRLRDPIARGIATASSSHGLGTAALSANEPEALPFCAIAYALNGIFGSILCSIPAFRQSLLAVIG</sequence>
<dbReference type="GO" id="GO:0016874">
    <property type="term" value="F:ligase activity"/>
    <property type="evidence" value="ECO:0007669"/>
    <property type="project" value="UniProtKB-KW"/>
</dbReference>
<dbReference type="Gene3D" id="3.30.300.30">
    <property type="match status" value="1"/>
</dbReference>
<dbReference type="PANTHER" id="PTHR30249:SF0">
    <property type="entry name" value="PLASTIDAL GLYCOLATE_GLYCERATE TRANSLOCATOR 1, CHLOROPLASTIC"/>
    <property type="match status" value="1"/>
</dbReference>
<evidence type="ECO:0000256" key="8">
    <source>
        <dbReference type="ARBA" id="ARBA00023136"/>
    </source>
</evidence>
<evidence type="ECO:0000313" key="13">
    <source>
        <dbReference type="Proteomes" id="UP000501690"/>
    </source>
</evidence>
<dbReference type="PANTHER" id="PTHR30249">
    <property type="entry name" value="PUTATIVE SEROTONIN TRANSPORTER"/>
    <property type="match status" value="1"/>
</dbReference>
<dbReference type="InterPro" id="IPR025110">
    <property type="entry name" value="AMP-bd_C"/>
</dbReference>
<feature type="transmembrane region" description="Helical" evidence="9">
    <location>
        <begin position="893"/>
        <end position="914"/>
    </location>
</feature>
<keyword evidence="6" id="KW-0067">ATP-binding</keyword>
<evidence type="ECO:0000259" key="10">
    <source>
        <dbReference type="Pfam" id="PF00501"/>
    </source>
</evidence>
<dbReference type="Pfam" id="PF04172">
    <property type="entry name" value="LrgB"/>
    <property type="match status" value="1"/>
</dbReference>
<dbReference type="AlphaFoldDB" id="A0A4D6LPM7"/>
<evidence type="ECO:0000256" key="5">
    <source>
        <dbReference type="ARBA" id="ARBA00022741"/>
    </source>
</evidence>
<dbReference type="InterPro" id="IPR000873">
    <property type="entry name" value="AMP-dep_synth/lig_dom"/>
</dbReference>
<feature type="transmembrane region" description="Helical" evidence="9">
    <location>
        <begin position="634"/>
        <end position="654"/>
    </location>
</feature>
<keyword evidence="8 9" id="KW-0472">Membrane</keyword>
<keyword evidence="4 9" id="KW-0812">Transmembrane</keyword>
<dbReference type="InterPro" id="IPR007300">
    <property type="entry name" value="CidB/LrgB"/>
</dbReference>
<evidence type="ECO:0000256" key="1">
    <source>
        <dbReference type="ARBA" id="ARBA00004141"/>
    </source>
</evidence>
<evidence type="ECO:0000256" key="4">
    <source>
        <dbReference type="ARBA" id="ARBA00022692"/>
    </source>
</evidence>
<proteinExistence type="inferred from homology"/>
<evidence type="ECO:0000256" key="7">
    <source>
        <dbReference type="ARBA" id="ARBA00022989"/>
    </source>
</evidence>
<evidence type="ECO:0000256" key="6">
    <source>
        <dbReference type="ARBA" id="ARBA00022840"/>
    </source>
</evidence>
<dbReference type="SUPFAM" id="SSF56801">
    <property type="entry name" value="Acetyl-CoA synthetase-like"/>
    <property type="match status" value="1"/>
</dbReference>
<dbReference type="InterPro" id="IPR020845">
    <property type="entry name" value="AMP-binding_CS"/>
</dbReference>
<feature type="transmembrane region" description="Helical" evidence="9">
    <location>
        <begin position="597"/>
        <end position="614"/>
    </location>
</feature>
<dbReference type="GO" id="GO:0016020">
    <property type="term" value="C:membrane"/>
    <property type="evidence" value="ECO:0007669"/>
    <property type="project" value="UniProtKB-SubCell"/>
</dbReference>
<feature type="domain" description="AMP-dependent synthetase/ligase" evidence="10">
    <location>
        <begin position="50"/>
        <end position="412"/>
    </location>
</feature>